<dbReference type="GO" id="GO:0016746">
    <property type="term" value="F:acyltransferase activity"/>
    <property type="evidence" value="ECO:0007669"/>
    <property type="project" value="UniProtKB-KW"/>
</dbReference>
<dbReference type="InterPro" id="IPR050179">
    <property type="entry name" value="Trans_hexapeptide_repeat"/>
</dbReference>
<reference evidence="3" key="1">
    <citation type="submission" date="2016-11" db="EMBL/GenBank/DDBJ databases">
        <authorList>
            <person name="Varghese N."/>
            <person name="Submissions S."/>
        </authorList>
    </citation>
    <scope>NUCLEOTIDE SEQUENCE [LARGE SCALE GENOMIC DNA]</scope>
    <source>
        <strain evidence="3">C3</strain>
    </source>
</reference>
<dbReference type="CDD" id="cd03360">
    <property type="entry name" value="LbH_AT_putative"/>
    <property type="match status" value="1"/>
</dbReference>
<dbReference type="Pfam" id="PF00132">
    <property type="entry name" value="Hexapep"/>
    <property type="match status" value="1"/>
</dbReference>
<protein>
    <submittedName>
        <fullName evidence="2">Sugar O-acyltransferase, sialic acid O-acetyltransferase NeuD family</fullName>
    </submittedName>
</protein>
<dbReference type="InterPro" id="IPR001451">
    <property type="entry name" value="Hexapep"/>
</dbReference>
<dbReference type="PANTHER" id="PTHR43300">
    <property type="entry name" value="ACETYLTRANSFERASE"/>
    <property type="match status" value="1"/>
</dbReference>
<sequence length="227" mass="25073">MAKEKIVIVGIGEIADVATDYFQRDSDYEVCAYAAERAYIDKKLPDRVLAGCPVVDVETLTESYPPKQYKLFVAMAYGKLNHDRRNMYLKLKGKGYSFVSYISSRAYISSNVSIGENCFILEDNVIQRNVSIGNNVFLWSGNHIGHRTTIHNHVFLSSHVAISGFCVIGESCFLGINSALGDCVNVAENCFIGGGVALMHDTKPGDLYRVPALKPEKLGTKLVFGFK</sequence>
<organism evidence="2 3">
    <name type="scientific">Selenomonas ruminantium</name>
    <dbReference type="NCBI Taxonomy" id="971"/>
    <lineage>
        <taxon>Bacteria</taxon>
        <taxon>Bacillati</taxon>
        <taxon>Bacillota</taxon>
        <taxon>Negativicutes</taxon>
        <taxon>Selenomonadales</taxon>
        <taxon>Selenomonadaceae</taxon>
        <taxon>Selenomonas</taxon>
    </lineage>
</organism>
<keyword evidence="3" id="KW-1185">Reference proteome</keyword>
<evidence type="ECO:0000313" key="3">
    <source>
        <dbReference type="Proteomes" id="UP000182958"/>
    </source>
</evidence>
<name>A0A1K1PJM2_SELRU</name>
<dbReference type="SUPFAM" id="SSF51161">
    <property type="entry name" value="Trimeric LpxA-like enzymes"/>
    <property type="match status" value="1"/>
</dbReference>
<accession>A0A1K1PJM2</accession>
<gene>
    <name evidence="2" type="ORF">SAMN02910323_2033</name>
</gene>
<feature type="binding site" evidence="1">
    <location>
        <position position="176"/>
    </location>
    <ligand>
        <name>acetyl-CoA</name>
        <dbReference type="ChEBI" id="CHEBI:57288"/>
    </ligand>
</feature>
<dbReference type="InterPro" id="IPR011004">
    <property type="entry name" value="Trimer_LpxA-like_sf"/>
</dbReference>
<evidence type="ECO:0000313" key="2">
    <source>
        <dbReference type="EMBL" id="SFW47645.1"/>
    </source>
</evidence>
<dbReference type="EMBL" id="FPJA01000008">
    <property type="protein sequence ID" value="SFW47645.1"/>
    <property type="molecule type" value="Genomic_DNA"/>
</dbReference>
<dbReference type="PANTHER" id="PTHR43300:SF4">
    <property type="entry name" value="ACYL-[ACYL-CARRIER-PROTEIN]--UDP-N-ACETYLGLUCOSAMINE O-ACYLTRANSFERASE"/>
    <property type="match status" value="1"/>
</dbReference>
<dbReference type="AlphaFoldDB" id="A0A1K1PJM2"/>
<dbReference type="Gene3D" id="2.160.10.10">
    <property type="entry name" value="Hexapeptide repeat proteins"/>
    <property type="match status" value="1"/>
</dbReference>
<dbReference type="RefSeq" id="WP_072306466.1">
    <property type="nucleotide sequence ID" value="NZ_FPJA01000008.1"/>
</dbReference>
<feature type="binding site" evidence="1">
    <location>
        <position position="194"/>
    </location>
    <ligand>
        <name>acetyl-CoA</name>
        <dbReference type="ChEBI" id="CHEBI:57288"/>
    </ligand>
</feature>
<dbReference type="Proteomes" id="UP000182958">
    <property type="component" value="Unassembled WGS sequence"/>
</dbReference>
<dbReference type="InterPro" id="IPR020019">
    <property type="entry name" value="AcTrfase_PglD-like"/>
</dbReference>
<keyword evidence="2" id="KW-0808">Transferase</keyword>
<keyword evidence="2" id="KW-0012">Acyltransferase</keyword>
<proteinExistence type="predicted"/>
<evidence type="ECO:0000256" key="1">
    <source>
        <dbReference type="PIRSR" id="PIRSR620019-2"/>
    </source>
</evidence>